<organism evidence="2 3">
    <name type="scientific">Desulfolutivibrio sulfodismutans</name>
    <dbReference type="NCBI Taxonomy" id="63561"/>
    <lineage>
        <taxon>Bacteria</taxon>
        <taxon>Pseudomonadati</taxon>
        <taxon>Thermodesulfobacteriota</taxon>
        <taxon>Desulfovibrionia</taxon>
        <taxon>Desulfovibrionales</taxon>
        <taxon>Desulfovibrionaceae</taxon>
        <taxon>Desulfolutivibrio</taxon>
    </lineage>
</organism>
<name>A0A7K3NMT7_9BACT</name>
<dbReference type="GO" id="GO:0005886">
    <property type="term" value="C:plasma membrane"/>
    <property type="evidence" value="ECO:0007669"/>
    <property type="project" value="TreeGrafter"/>
</dbReference>
<evidence type="ECO:0000313" key="2">
    <source>
        <dbReference type="EMBL" id="NDY57510.1"/>
    </source>
</evidence>
<dbReference type="Proteomes" id="UP000469724">
    <property type="component" value="Unassembled WGS sequence"/>
</dbReference>
<dbReference type="PANTHER" id="PTHR30441">
    <property type="entry name" value="DUF748 DOMAIN-CONTAINING PROTEIN"/>
    <property type="match status" value="1"/>
</dbReference>
<dbReference type="RefSeq" id="WP_163302555.1">
    <property type="nucleotide sequence ID" value="NZ_JAAGRQ010000050.1"/>
</dbReference>
<reference evidence="2 3" key="1">
    <citation type="submission" date="2020-02" db="EMBL/GenBank/DDBJ databases">
        <title>Comparative genomics of sulfur disproportionating microorganisms.</title>
        <authorList>
            <person name="Ward L.M."/>
            <person name="Bertran E."/>
            <person name="Johnston D.T."/>
        </authorList>
    </citation>
    <scope>NUCLEOTIDE SEQUENCE [LARGE SCALE GENOMIC DNA]</scope>
    <source>
        <strain evidence="2 3">DSM 3696</strain>
    </source>
</reference>
<dbReference type="AlphaFoldDB" id="A0A7K3NMT7"/>
<dbReference type="Pfam" id="PF05170">
    <property type="entry name" value="AsmA"/>
    <property type="match status" value="2"/>
</dbReference>
<feature type="domain" description="AsmA" evidence="1">
    <location>
        <begin position="451"/>
        <end position="638"/>
    </location>
</feature>
<sequence length="735" mass="74720">MTPTRKKILALALCVVALLGSAALMVRLVIDPAAFAPIVAGFVQRTTGLSLTITGGLGLTFFPWPGIELRGASLSDLPGFPGEPFASVDSADIKVRPLALLRGDLEVEGLRLSGLRVRLIRDKDGRENWKALPIAKVSVEKDHVVVVKTDGQSASFRYLVQTAEMIDAGVAFEDRAAGTAFSVTDVNIQAKDIRPGQAFAARMSLAAASVKPELAAKVTLSGQSMVDPQAMHFAVSDATLRLEGRATGLPLAAYVLEGRGSLDFSADTSRLVGRGLSLSGTVSGGRFPADGLTARLDGFDFDLDSGAGTLSCPKFSLALPQTGFSATGSVQATHLHDTPRGALSLTAPPFDLKPLLAGFGSPLPPLADKNALSKVGGTIRAASADNAEARLEAEVSMDGSPIRITAQTTTSGPLRMAAAVAVKTLALDGYLPQTGPAAGKPAAAAHAAADAPPTFPGPGGAIDLRLTAERLDVKKLSLTGLDAAAVLRPGTAEVSRFRVGLAGGSLSGSLRADLAAPARTASLRLEGKNLAAGPLLLALVGRQPLTGTAAFSADLSTQTRDPSAILGALSGKAALSLTNGRILGLNLSPEILSSPMRLLTFGLGGGQEAAGQGGGGTQITSARLSATIQNGRATTKDLQVLAPPHKVTGQGTVDLPGNTLDMRLLAQVSGVADIPVAVTGSLDSPTVTPDLAAIPAEAVTGAAGAALKAVTNPGGTAKGILDAINPLNLLPQKKK</sequence>
<dbReference type="PANTHER" id="PTHR30441:SF4">
    <property type="entry name" value="PROTEIN ASMA"/>
    <property type="match status" value="1"/>
</dbReference>
<protein>
    <submittedName>
        <fullName evidence="2">AsmA family protein</fullName>
    </submittedName>
</protein>
<feature type="domain" description="AsmA" evidence="1">
    <location>
        <begin position="5"/>
        <end position="241"/>
    </location>
</feature>
<dbReference type="EMBL" id="JAAGRQ010000050">
    <property type="protein sequence ID" value="NDY57510.1"/>
    <property type="molecule type" value="Genomic_DNA"/>
</dbReference>
<dbReference type="InterPro" id="IPR052894">
    <property type="entry name" value="AsmA-related"/>
</dbReference>
<keyword evidence="3" id="KW-1185">Reference proteome</keyword>
<proteinExistence type="predicted"/>
<evidence type="ECO:0000313" key="3">
    <source>
        <dbReference type="Proteomes" id="UP000469724"/>
    </source>
</evidence>
<dbReference type="InterPro" id="IPR007844">
    <property type="entry name" value="AsmA"/>
</dbReference>
<comment type="caution">
    <text evidence="2">The sequence shown here is derived from an EMBL/GenBank/DDBJ whole genome shotgun (WGS) entry which is preliminary data.</text>
</comment>
<evidence type="ECO:0000259" key="1">
    <source>
        <dbReference type="Pfam" id="PF05170"/>
    </source>
</evidence>
<gene>
    <name evidence="2" type="ORF">G3N56_12275</name>
</gene>
<dbReference type="GO" id="GO:0090313">
    <property type="term" value="P:regulation of protein targeting to membrane"/>
    <property type="evidence" value="ECO:0007669"/>
    <property type="project" value="TreeGrafter"/>
</dbReference>
<accession>A0A7K3NMT7</accession>